<keyword evidence="9" id="KW-0479">Metal-binding</keyword>
<evidence type="ECO:0000256" key="4">
    <source>
        <dbReference type="ARBA" id="ARBA00022777"/>
    </source>
</evidence>
<dbReference type="GO" id="GO:0008270">
    <property type="term" value="F:zinc ion binding"/>
    <property type="evidence" value="ECO:0007669"/>
    <property type="project" value="UniProtKB-KW"/>
</dbReference>
<keyword evidence="2 11" id="KW-0808">Transferase</keyword>
<evidence type="ECO:0000256" key="1">
    <source>
        <dbReference type="ARBA" id="ARBA00004308"/>
    </source>
</evidence>
<dbReference type="Pfam" id="PF00643">
    <property type="entry name" value="zf-B_box"/>
    <property type="match status" value="1"/>
</dbReference>
<dbReference type="InterPro" id="IPR000980">
    <property type="entry name" value="SH2"/>
</dbReference>
<keyword evidence="9" id="KW-0863">Zinc-finger</keyword>
<dbReference type="EC" id="2.7.10.2" evidence="11"/>
<dbReference type="InterPro" id="IPR011009">
    <property type="entry name" value="Kinase-like_dom_sf"/>
</dbReference>
<keyword evidence="15" id="KW-1185">Reference proteome</keyword>
<dbReference type="Pfam" id="PF07714">
    <property type="entry name" value="PK_Tyr_Ser-Thr"/>
    <property type="match status" value="1"/>
</dbReference>
<evidence type="ECO:0000256" key="10">
    <source>
        <dbReference type="PROSITE-ProRule" id="PRU00191"/>
    </source>
</evidence>
<evidence type="ECO:0000259" key="14">
    <source>
        <dbReference type="PROSITE" id="PS50119"/>
    </source>
</evidence>
<gene>
    <name evidence="16" type="primary">LOC111110880</name>
</gene>
<dbReference type="Pfam" id="PF00017">
    <property type="entry name" value="SH2"/>
    <property type="match status" value="1"/>
</dbReference>
<evidence type="ECO:0000256" key="3">
    <source>
        <dbReference type="ARBA" id="ARBA00022741"/>
    </source>
</evidence>
<dbReference type="Gene3D" id="3.30.505.10">
    <property type="entry name" value="SH2 domain"/>
    <property type="match status" value="1"/>
</dbReference>
<dbReference type="InterPro" id="IPR050198">
    <property type="entry name" value="Non-receptor_tyrosine_kinases"/>
</dbReference>
<keyword evidence="9" id="KW-0862">Zinc</keyword>
<dbReference type="GeneID" id="111110880"/>
<dbReference type="InterPro" id="IPR036860">
    <property type="entry name" value="SH2_dom_sf"/>
</dbReference>
<dbReference type="PROSITE" id="PS50011">
    <property type="entry name" value="PROTEIN_KINASE_DOM"/>
    <property type="match status" value="1"/>
</dbReference>
<dbReference type="CDD" id="cd19814">
    <property type="entry name" value="Bbox1_RNF207-like"/>
    <property type="match status" value="1"/>
</dbReference>
<name>A0A8B8BJY5_CRAVI</name>
<feature type="domain" description="B box-type" evidence="14">
    <location>
        <begin position="68"/>
        <end position="104"/>
    </location>
</feature>
<accession>A0A8B8BJY5</accession>
<evidence type="ECO:0000313" key="16">
    <source>
        <dbReference type="RefSeq" id="XP_022303241.1"/>
    </source>
</evidence>
<keyword evidence="4 11" id="KW-0418">Kinase</keyword>
<dbReference type="GO" id="GO:0050793">
    <property type="term" value="P:regulation of developmental process"/>
    <property type="evidence" value="ECO:0007669"/>
    <property type="project" value="UniProtKB-ARBA"/>
</dbReference>
<keyword evidence="5 11" id="KW-0067">ATP-binding</keyword>
<evidence type="ECO:0000256" key="8">
    <source>
        <dbReference type="ARBA" id="ARBA00051245"/>
    </source>
</evidence>
<dbReference type="AlphaFoldDB" id="A0A8B8BJY5"/>
<evidence type="ECO:0000256" key="5">
    <source>
        <dbReference type="ARBA" id="ARBA00022840"/>
    </source>
</evidence>
<dbReference type="OrthoDB" id="535945at2759"/>
<evidence type="ECO:0000259" key="12">
    <source>
        <dbReference type="PROSITE" id="PS50001"/>
    </source>
</evidence>
<comment type="subcellular location">
    <subcellularLocation>
        <location evidence="1">Endomembrane system</location>
    </subcellularLocation>
</comment>
<reference evidence="16" key="1">
    <citation type="submission" date="2025-08" db="UniProtKB">
        <authorList>
            <consortium name="RefSeq"/>
        </authorList>
    </citation>
    <scope>IDENTIFICATION</scope>
    <source>
        <tissue evidence="16">Whole sample</tissue>
    </source>
</reference>
<evidence type="ECO:0000259" key="13">
    <source>
        <dbReference type="PROSITE" id="PS50011"/>
    </source>
</evidence>
<keyword evidence="3 11" id="KW-0547">Nucleotide-binding</keyword>
<dbReference type="GO" id="GO:0005524">
    <property type="term" value="F:ATP binding"/>
    <property type="evidence" value="ECO:0007669"/>
    <property type="project" value="UniProtKB-KW"/>
</dbReference>
<sequence length="630" mass="72253">MQMASVVTRAQDIIRCSLCESGAYYHCFKCRTILCDDCTSAHLSDKSKNHEIVSYTSQKRNFAFDYECAAHNRNNCEIYCKDCKKPICTKCVTGEHRKHNFADLEEAVDEKKAEILNEIQEVEATILKDIQDNKIGLNNDEYEAAIEAIFAQEDLICETVRNYGSKLREQIMKHRKENEEKANKNAFEEKEILRIIQITESMLKSDDTKAILEFKGLKCQLSVPSQSVDRIIPFLEDGLVNMDIVSSMFGALMFSDDVEDKEKMLSEENLSDQLWFHGFITREEAERVLKKNGEFLVREVEKRIEEERFVISTCWNGITHFLVTKEPLEKRVGPSGTVLQLVRHLQTTGEALAPSNPSVLQFPVDRDMCQLDYDNIKLGPKMETMQSGHNLFRGTFGEKIALVRSDPQDENRLFKNAHLLRFFNHPNIVNLIGYAALHKPVLLMMEDMSGGPLLMYLRKNGPSLTTRKKTNICLDVAKGLEYIHENNCIHRDMAARNCLVSTDGEVKLFDFWMTEIGNVFQVSGKFGRQVPIKWTAPEALLTGTYTPLSDVWAFGILMWEVFSCGQLPYTGMSNKETMEKIPKGYRMESPKDSPKSCVNLMMKCWQEKPEKRCRAREIVKGLQTMILNEK</sequence>
<protein>
    <recommendedName>
        <fullName evidence="11">Tyrosine-protein kinase</fullName>
        <ecNumber evidence="11">2.7.10.2</ecNumber>
    </recommendedName>
</protein>
<evidence type="ECO:0000313" key="15">
    <source>
        <dbReference type="Proteomes" id="UP000694844"/>
    </source>
</evidence>
<dbReference type="InterPro" id="IPR001245">
    <property type="entry name" value="Ser-Thr/Tyr_kinase_cat_dom"/>
</dbReference>
<comment type="similarity">
    <text evidence="11">Belongs to the protein kinase superfamily. Tyr protein kinase family.</text>
</comment>
<dbReference type="KEGG" id="cvn:111110880"/>
<dbReference type="InterPro" id="IPR000315">
    <property type="entry name" value="Znf_B-box"/>
</dbReference>
<dbReference type="RefSeq" id="XP_022303241.1">
    <property type="nucleotide sequence ID" value="XM_022447533.1"/>
</dbReference>
<dbReference type="SUPFAM" id="SSF57845">
    <property type="entry name" value="B-box zinc-binding domain"/>
    <property type="match status" value="1"/>
</dbReference>
<proteinExistence type="inferred from homology"/>
<dbReference type="Gene3D" id="1.10.510.10">
    <property type="entry name" value="Transferase(Phosphotransferase) domain 1"/>
    <property type="match status" value="1"/>
</dbReference>
<evidence type="ECO:0000256" key="7">
    <source>
        <dbReference type="ARBA" id="ARBA00023137"/>
    </source>
</evidence>
<evidence type="ECO:0000256" key="2">
    <source>
        <dbReference type="ARBA" id="ARBA00022679"/>
    </source>
</evidence>
<dbReference type="FunFam" id="1.10.510.10:FF:001512">
    <property type="entry name" value="Receptor tyrosine-protein kinase erbB-2"/>
    <property type="match status" value="1"/>
</dbReference>
<dbReference type="PROSITE" id="PS50119">
    <property type="entry name" value="ZF_BBOX"/>
    <property type="match status" value="2"/>
</dbReference>
<dbReference type="Gene3D" id="3.30.160.60">
    <property type="entry name" value="Classic Zinc Finger"/>
    <property type="match status" value="1"/>
</dbReference>
<dbReference type="SUPFAM" id="SSF56112">
    <property type="entry name" value="Protein kinase-like (PK-like)"/>
    <property type="match status" value="1"/>
</dbReference>
<dbReference type="PROSITE" id="PS00109">
    <property type="entry name" value="PROTEIN_KINASE_TYR"/>
    <property type="match status" value="1"/>
</dbReference>
<dbReference type="GO" id="GO:0030182">
    <property type="term" value="P:neuron differentiation"/>
    <property type="evidence" value="ECO:0007669"/>
    <property type="project" value="UniProtKB-ARBA"/>
</dbReference>
<dbReference type="SMART" id="SM00252">
    <property type="entry name" value="SH2"/>
    <property type="match status" value="1"/>
</dbReference>
<keyword evidence="7 11" id="KW-0829">Tyrosine-protein kinase</keyword>
<dbReference type="SMART" id="SM00336">
    <property type="entry name" value="BBOX"/>
    <property type="match status" value="2"/>
</dbReference>
<dbReference type="Proteomes" id="UP000694844">
    <property type="component" value="Chromosome 9"/>
</dbReference>
<dbReference type="PROSITE" id="PS50001">
    <property type="entry name" value="SH2"/>
    <property type="match status" value="1"/>
</dbReference>
<evidence type="ECO:0000256" key="6">
    <source>
        <dbReference type="ARBA" id="ARBA00023136"/>
    </source>
</evidence>
<evidence type="ECO:0000256" key="11">
    <source>
        <dbReference type="RuleBase" id="RU362096"/>
    </source>
</evidence>
<dbReference type="GO" id="GO:0012505">
    <property type="term" value="C:endomembrane system"/>
    <property type="evidence" value="ECO:0007669"/>
    <property type="project" value="UniProtKB-SubCell"/>
</dbReference>
<dbReference type="SUPFAM" id="SSF55550">
    <property type="entry name" value="SH2 domain"/>
    <property type="match status" value="1"/>
</dbReference>
<dbReference type="InterPro" id="IPR008266">
    <property type="entry name" value="Tyr_kinase_AS"/>
</dbReference>
<dbReference type="PANTHER" id="PTHR24418">
    <property type="entry name" value="TYROSINE-PROTEIN KINASE"/>
    <property type="match status" value="1"/>
</dbReference>
<dbReference type="GO" id="GO:0004715">
    <property type="term" value="F:non-membrane spanning protein tyrosine kinase activity"/>
    <property type="evidence" value="ECO:0007669"/>
    <property type="project" value="UniProtKB-EC"/>
</dbReference>
<dbReference type="PRINTS" id="PR00109">
    <property type="entry name" value="TYRKINASE"/>
</dbReference>
<feature type="domain" description="SH2" evidence="12">
    <location>
        <begin position="275"/>
        <end position="364"/>
    </location>
</feature>
<evidence type="ECO:0000256" key="9">
    <source>
        <dbReference type="PROSITE-ProRule" id="PRU00024"/>
    </source>
</evidence>
<comment type="catalytic activity">
    <reaction evidence="8 11">
        <text>L-tyrosyl-[protein] + ATP = O-phospho-L-tyrosyl-[protein] + ADP + H(+)</text>
        <dbReference type="Rhea" id="RHEA:10596"/>
        <dbReference type="Rhea" id="RHEA-COMP:10136"/>
        <dbReference type="Rhea" id="RHEA-COMP:20101"/>
        <dbReference type="ChEBI" id="CHEBI:15378"/>
        <dbReference type="ChEBI" id="CHEBI:30616"/>
        <dbReference type="ChEBI" id="CHEBI:46858"/>
        <dbReference type="ChEBI" id="CHEBI:61978"/>
        <dbReference type="ChEBI" id="CHEBI:456216"/>
        <dbReference type="EC" id="2.7.10.2"/>
    </reaction>
</comment>
<feature type="domain" description="Protein kinase" evidence="13">
    <location>
        <begin position="362"/>
        <end position="626"/>
    </location>
</feature>
<organism evidence="15 16">
    <name type="scientific">Crassostrea virginica</name>
    <name type="common">Eastern oyster</name>
    <dbReference type="NCBI Taxonomy" id="6565"/>
    <lineage>
        <taxon>Eukaryota</taxon>
        <taxon>Metazoa</taxon>
        <taxon>Spiralia</taxon>
        <taxon>Lophotrochozoa</taxon>
        <taxon>Mollusca</taxon>
        <taxon>Bivalvia</taxon>
        <taxon>Autobranchia</taxon>
        <taxon>Pteriomorphia</taxon>
        <taxon>Ostreida</taxon>
        <taxon>Ostreoidea</taxon>
        <taxon>Ostreidae</taxon>
        <taxon>Crassostrea</taxon>
    </lineage>
</organism>
<dbReference type="GO" id="GO:0048468">
    <property type="term" value="P:cell development"/>
    <property type="evidence" value="ECO:0007669"/>
    <property type="project" value="UniProtKB-ARBA"/>
</dbReference>
<dbReference type="InterPro" id="IPR000719">
    <property type="entry name" value="Prot_kinase_dom"/>
</dbReference>
<feature type="domain" description="B box-type" evidence="14">
    <location>
        <begin position="11"/>
        <end position="55"/>
    </location>
</feature>
<keyword evidence="6" id="KW-0472">Membrane</keyword>
<keyword evidence="10" id="KW-0727">SH2 domain</keyword>